<organism evidence="3 4">
    <name type="scientific">Pholiota conissans</name>
    <dbReference type="NCBI Taxonomy" id="109636"/>
    <lineage>
        <taxon>Eukaryota</taxon>
        <taxon>Fungi</taxon>
        <taxon>Dikarya</taxon>
        <taxon>Basidiomycota</taxon>
        <taxon>Agaricomycotina</taxon>
        <taxon>Agaricomycetes</taxon>
        <taxon>Agaricomycetidae</taxon>
        <taxon>Agaricales</taxon>
        <taxon>Agaricineae</taxon>
        <taxon>Strophariaceae</taxon>
        <taxon>Pholiota</taxon>
    </lineage>
</organism>
<proteinExistence type="predicted"/>
<dbReference type="OrthoDB" id="3068188at2759"/>
<keyword evidence="1" id="KW-0472">Membrane</keyword>
<feature type="signal peptide" evidence="2">
    <location>
        <begin position="1"/>
        <end position="23"/>
    </location>
</feature>
<keyword evidence="1" id="KW-1133">Transmembrane helix</keyword>
<dbReference type="EMBL" id="MU155160">
    <property type="protein sequence ID" value="KAF9482853.1"/>
    <property type="molecule type" value="Genomic_DNA"/>
</dbReference>
<dbReference type="Proteomes" id="UP000807469">
    <property type="component" value="Unassembled WGS sequence"/>
</dbReference>
<reference evidence="3" key="1">
    <citation type="submission" date="2020-11" db="EMBL/GenBank/DDBJ databases">
        <authorList>
            <consortium name="DOE Joint Genome Institute"/>
            <person name="Ahrendt S."/>
            <person name="Riley R."/>
            <person name="Andreopoulos W."/>
            <person name="Labutti K."/>
            <person name="Pangilinan J."/>
            <person name="Ruiz-Duenas F.J."/>
            <person name="Barrasa J.M."/>
            <person name="Sanchez-Garcia M."/>
            <person name="Camarero S."/>
            <person name="Miyauchi S."/>
            <person name="Serrano A."/>
            <person name="Linde D."/>
            <person name="Babiker R."/>
            <person name="Drula E."/>
            <person name="Ayuso-Fernandez I."/>
            <person name="Pacheco R."/>
            <person name="Padilla G."/>
            <person name="Ferreira P."/>
            <person name="Barriuso J."/>
            <person name="Kellner H."/>
            <person name="Castanera R."/>
            <person name="Alfaro M."/>
            <person name="Ramirez L."/>
            <person name="Pisabarro A.G."/>
            <person name="Kuo A."/>
            <person name="Tritt A."/>
            <person name="Lipzen A."/>
            <person name="He G."/>
            <person name="Yan M."/>
            <person name="Ng V."/>
            <person name="Cullen D."/>
            <person name="Martin F."/>
            <person name="Rosso M.-N."/>
            <person name="Henrissat B."/>
            <person name="Hibbett D."/>
            <person name="Martinez A.T."/>
            <person name="Grigoriev I.V."/>
        </authorList>
    </citation>
    <scope>NUCLEOTIDE SEQUENCE</scope>
    <source>
        <strain evidence="3">CIRM-BRFM 674</strain>
    </source>
</reference>
<evidence type="ECO:0000256" key="2">
    <source>
        <dbReference type="SAM" id="SignalP"/>
    </source>
</evidence>
<feature type="transmembrane region" description="Helical" evidence="1">
    <location>
        <begin position="136"/>
        <end position="155"/>
    </location>
</feature>
<dbReference type="AlphaFoldDB" id="A0A9P5Z7G7"/>
<comment type="caution">
    <text evidence="3">The sequence shown here is derived from an EMBL/GenBank/DDBJ whole genome shotgun (WGS) entry which is preliminary data.</text>
</comment>
<accession>A0A9P5Z7G7</accession>
<keyword evidence="1" id="KW-0812">Transmembrane</keyword>
<evidence type="ECO:0008006" key="5">
    <source>
        <dbReference type="Google" id="ProtNLM"/>
    </source>
</evidence>
<sequence length="178" mass="19397">MLYLRLSLGFLALSAHLLLFASAYTINVGPATSALLTPGQTLTYTITLESGDTVVLVDILFVNGNLGNTTNIALNSDLSKAADRTGDYLIPSVPPGKLYSVRLVNASTKELLKDSTTFEVFAPGSTSITSEYATTFVSPFSFFLMACVVPVHCLLRAFQQQVRRRHQAHLQQDLQIKI</sequence>
<keyword evidence="2" id="KW-0732">Signal</keyword>
<protein>
    <recommendedName>
        <fullName evidence="5">Translocon-associated protein subunit beta</fullName>
    </recommendedName>
</protein>
<keyword evidence="4" id="KW-1185">Reference proteome</keyword>
<evidence type="ECO:0000313" key="3">
    <source>
        <dbReference type="EMBL" id="KAF9482853.1"/>
    </source>
</evidence>
<feature type="chain" id="PRO_5040300229" description="Translocon-associated protein subunit beta" evidence="2">
    <location>
        <begin position="24"/>
        <end position="178"/>
    </location>
</feature>
<evidence type="ECO:0000313" key="4">
    <source>
        <dbReference type="Proteomes" id="UP000807469"/>
    </source>
</evidence>
<name>A0A9P5Z7G7_9AGAR</name>
<gene>
    <name evidence="3" type="ORF">BDN70DRAFT_379373</name>
</gene>
<evidence type="ECO:0000256" key="1">
    <source>
        <dbReference type="SAM" id="Phobius"/>
    </source>
</evidence>